<keyword evidence="2" id="KW-1185">Reference proteome</keyword>
<evidence type="ECO:0000313" key="1">
    <source>
        <dbReference type="EMBL" id="CAL1381117.1"/>
    </source>
</evidence>
<evidence type="ECO:0000313" key="2">
    <source>
        <dbReference type="Proteomes" id="UP001497516"/>
    </source>
</evidence>
<sequence>MAVPKSEGGMGFRYLGGFNVALLARQLWSMAAHIMAHCDMSWDSPVVWVDSPQNFLINQLILDNVTISSD</sequence>
<protein>
    <submittedName>
        <fullName evidence="1">Uncharacterized protein</fullName>
    </submittedName>
</protein>
<gene>
    <name evidence="1" type="ORF">LTRI10_LOCUS22519</name>
</gene>
<dbReference type="Proteomes" id="UP001497516">
    <property type="component" value="Chromosome 4"/>
</dbReference>
<organism evidence="1 2">
    <name type="scientific">Linum trigynum</name>
    <dbReference type="NCBI Taxonomy" id="586398"/>
    <lineage>
        <taxon>Eukaryota</taxon>
        <taxon>Viridiplantae</taxon>
        <taxon>Streptophyta</taxon>
        <taxon>Embryophyta</taxon>
        <taxon>Tracheophyta</taxon>
        <taxon>Spermatophyta</taxon>
        <taxon>Magnoliopsida</taxon>
        <taxon>eudicotyledons</taxon>
        <taxon>Gunneridae</taxon>
        <taxon>Pentapetalae</taxon>
        <taxon>rosids</taxon>
        <taxon>fabids</taxon>
        <taxon>Malpighiales</taxon>
        <taxon>Linaceae</taxon>
        <taxon>Linum</taxon>
    </lineage>
</organism>
<proteinExistence type="predicted"/>
<dbReference type="AlphaFoldDB" id="A0AAV2E5Q8"/>
<reference evidence="1 2" key="1">
    <citation type="submission" date="2024-04" db="EMBL/GenBank/DDBJ databases">
        <authorList>
            <person name="Fracassetti M."/>
        </authorList>
    </citation>
    <scope>NUCLEOTIDE SEQUENCE [LARGE SCALE GENOMIC DNA]</scope>
</reference>
<dbReference type="EMBL" id="OZ034817">
    <property type="protein sequence ID" value="CAL1381117.1"/>
    <property type="molecule type" value="Genomic_DNA"/>
</dbReference>
<name>A0AAV2E5Q8_9ROSI</name>
<accession>A0AAV2E5Q8</accession>